<dbReference type="VEuPathDB" id="MicrosporidiaDB:M896_100530"/>
<dbReference type="GeneID" id="26262463"/>
<feature type="transmembrane region" description="Helical" evidence="1">
    <location>
        <begin position="12"/>
        <end position="37"/>
    </location>
</feature>
<protein>
    <submittedName>
        <fullName evidence="2">Uncharacterized protein</fullName>
    </submittedName>
</protein>
<evidence type="ECO:0000313" key="3">
    <source>
        <dbReference type="Proteomes" id="UP000031056"/>
    </source>
</evidence>
<feature type="transmembrane region" description="Helical" evidence="1">
    <location>
        <begin position="49"/>
        <end position="71"/>
    </location>
</feature>
<comment type="caution">
    <text evidence="2">The sequence shown here is derived from an EMBL/GenBank/DDBJ whole genome shotgun (WGS) entry which is preliminary data.</text>
</comment>
<keyword evidence="3" id="KW-1185">Reference proteome</keyword>
<dbReference type="RefSeq" id="XP_014563111.1">
    <property type="nucleotide sequence ID" value="XM_014707625.1"/>
</dbReference>
<feature type="transmembrane region" description="Helical" evidence="1">
    <location>
        <begin position="152"/>
        <end position="176"/>
    </location>
</feature>
<dbReference type="EMBL" id="JOKQ01000010">
    <property type="protein sequence ID" value="KHN69069.1"/>
    <property type="molecule type" value="Genomic_DNA"/>
</dbReference>
<dbReference type="Proteomes" id="UP000031056">
    <property type="component" value="Unassembled WGS sequence"/>
</dbReference>
<accession>A0A0B2UIJ9</accession>
<dbReference type="HOGENOM" id="CLU_098502_0_0_1"/>
<sequence>MTTTAFRNVRALNQLCSVLLIVINIPLPFLLVPYMLYVSVEGQCLKTTLSILTIFKTTSMVNITLGLFASCGINSKVRLYMRLYLLVGVLLLIGMSGIILYVKISYQSDVSKALGVAYNIAQAENIILHYLECSNQKTCTAQIMSTINDIRYYYLIISIPSVLLNLLNILLARIALCISIEHALPKPPSFVEKNRVGMNTVSLRNRRVLSASASNALNS</sequence>
<keyword evidence="1" id="KW-1133">Transmembrane helix</keyword>
<keyword evidence="1" id="KW-0812">Transmembrane</keyword>
<proteinExistence type="predicted"/>
<dbReference type="InParanoid" id="A0A0B2UIJ9"/>
<keyword evidence="1" id="KW-0472">Membrane</keyword>
<dbReference type="OrthoDB" id="2192887at2759"/>
<name>A0A0B2UIJ9_9MICR</name>
<dbReference type="AlphaFoldDB" id="A0A0B2UIJ9"/>
<evidence type="ECO:0000313" key="2">
    <source>
        <dbReference type="EMBL" id="KHN69069.1"/>
    </source>
</evidence>
<gene>
    <name evidence="2" type="ORF">M896_100530</name>
</gene>
<reference evidence="2 3" key="1">
    <citation type="journal article" date="2014" name="MBio">
        <title>The Ordospora colligata genome; evolution of extreme reduction in microsporidia and host-to-parasite horizontal gene transfer.</title>
        <authorList>
            <person name="Pombert J.-F."/>
            <person name="Haag K.L."/>
            <person name="Beidas S."/>
            <person name="Ebert D."/>
            <person name="Keeling P.J."/>
        </authorList>
    </citation>
    <scope>NUCLEOTIDE SEQUENCE [LARGE SCALE GENOMIC DNA]</scope>
    <source>
        <strain evidence="2 3">OC4</strain>
    </source>
</reference>
<feature type="transmembrane region" description="Helical" evidence="1">
    <location>
        <begin position="83"/>
        <end position="102"/>
    </location>
</feature>
<organism evidence="2 3">
    <name type="scientific">Ordospora colligata OC4</name>
    <dbReference type="NCBI Taxonomy" id="1354746"/>
    <lineage>
        <taxon>Eukaryota</taxon>
        <taxon>Fungi</taxon>
        <taxon>Fungi incertae sedis</taxon>
        <taxon>Microsporidia</taxon>
        <taxon>Ordosporidae</taxon>
        <taxon>Ordospora</taxon>
    </lineage>
</organism>
<evidence type="ECO:0000256" key="1">
    <source>
        <dbReference type="SAM" id="Phobius"/>
    </source>
</evidence>